<dbReference type="PANTHER" id="PTHR10012">
    <property type="entry name" value="SERINE/THREONINE-PROTEIN PHOSPHATASE 2A REGULATORY SUBUNIT B"/>
    <property type="match status" value="1"/>
</dbReference>
<comment type="similarity">
    <text evidence="4 10">Belongs to the PTPA-type PPIase family.</text>
</comment>
<reference evidence="12" key="1">
    <citation type="submission" date="2023-11" db="EMBL/GenBank/DDBJ databases">
        <authorList>
            <person name="Alioto T."/>
            <person name="Alioto T."/>
            <person name="Gomez Garrido J."/>
        </authorList>
    </citation>
    <scope>NUCLEOTIDE SEQUENCE</scope>
</reference>
<evidence type="ECO:0000256" key="10">
    <source>
        <dbReference type="RuleBase" id="RU361210"/>
    </source>
</evidence>
<evidence type="ECO:0000256" key="2">
    <source>
        <dbReference type="ARBA" id="ARBA00004123"/>
    </source>
</evidence>
<dbReference type="GO" id="GO:0003755">
    <property type="term" value="F:peptidyl-prolyl cis-trans isomerase activity"/>
    <property type="evidence" value="ECO:0007669"/>
    <property type="project" value="UniProtKB-KW"/>
</dbReference>
<evidence type="ECO:0000256" key="11">
    <source>
        <dbReference type="SAM" id="MobiDB-lite"/>
    </source>
</evidence>
<name>A0AAI8Z4M7_9PEZI</name>
<proteinExistence type="inferred from homology"/>
<evidence type="ECO:0000256" key="9">
    <source>
        <dbReference type="ARBA" id="ARBA00025287"/>
    </source>
</evidence>
<keyword evidence="13" id="KW-1185">Reference proteome</keyword>
<organism evidence="12 13">
    <name type="scientific">Lecanosticta acicola</name>
    <dbReference type="NCBI Taxonomy" id="111012"/>
    <lineage>
        <taxon>Eukaryota</taxon>
        <taxon>Fungi</taxon>
        <taxon>Dikarya</taxon>
        <taxon>Ascomycota</taxon>
        <taxon>Pezizomycotina</taxon>
        <taxon>Dothideomycetes</taxon>
        <taxon>Dothideomycetidae</taxon>
        <taxon>Mycosphaerellales</taxon>
        <taxon>Mycosphaerellaceae</taxon>
        <taxon>Lecanosticta</taxon>
    </lineage>
</organism>
<keyword evidence="8" id="KW-0539">Nucleus</keyword>
<gene>
    <name evidence="12" type="ORF">LECACI_7A007515</name>
</gene>
<comment type="function">
    <text evidence="9">PPIases accelerate the folding of proteins. It catalyzes the cis-trans isomerization of proline imidic peptide bonds in oligopeptides. Acts as a regulatory subunit for PP2A-like phosphatases modulating their activity or substrate specificity, probably by inducing a conformational change in the catalytic subunit, a direct target of the PPIase. Can reactivate inactive phosphatase PP2A-phosphatase methylesterase complexes (PP2Ai) in presence of ATP and Mg(2+) by dissociating the inactive form from the complex.</text>
</comment>
<feature type="region of interest" description="Disordered" evidence="11">
    <location>
        <begin position="358"/>
        <end position="455"/>
    </location>
</feature>
<evidence type="ECO:0000313" key="13">
    <source>
        <dbReference type="Proteomes" id="UP001296104"/>
    </source>
</evidence>
<dbReference type="GO" id="GO:0008160">
    <property type="term" value="F:protein tyrosine phosphatase activator activity"/>
    <property type="evidence" value="ECO:0007669"/>
    <property type="project" value="TreeGrafter"/>
</dbReference>
<comment type="catalytic activity">
    <reaction evidence="1 10">
        <text>[protein]-peptidylproline (omega=180) = [protein]-peptidylproline (omega=0)</text>
        <dbReference type="Rhea" id="RHEA:16237"/>
        <dbReference type="Rhea" id="RHEA-COMP:10747"/>
        <dbReference type="Rhea" id="RHEA-COMP:10748"/>
        <dbReference type="ChEBI" id="CHEBI:83833"/>
        <dbReference type="ChEBI" id="CHEBI:83834"/>
        <dbReference type="EC" id="5.2.1.8"/>
    </reaction>
</comment>
<dbReference type="InterPro" id="IPR004327">
    <property type="entry name" value="Phstyr_phstse_ac"/>
</dbReference>
<dbReference type="Pfam" id="PF03095">
    <property type="entry name" value="PTPA"/>
    <property type="match status" value="1"/>
</dbReference>
<dbReference type="PANTHER" id="PTHR10012:SF3">
    <property type="entry name" value="SERINE_THREONINE-PROTEIN PHOSPHATASE 2A ACTIVATOR 1"/>
    <property type="match status" value="1"/>
</dbReference>
<keyword evidence="6 10" id="KW-0697">Rotamase</keyword>
<evidence type="ECO:0000256" key="8">
    <source>
        <dbReference type="ARBA" id="ARBA00023242"/>
    </source>
</evidence>
<accession>A0AAI8Z4M7</accession>
<evidence type="ECO:0000256" key="5">
    <source>
        <dbReference type="ARBA" id="ARBA00022490"/>
    </source>
</evidence>
<keyword evidence="5 10" id="KW-0963">Cytoplasm</keyword>
<dbReference type="CDD" id="cd04087">
    <property type="entry name" value="PTPA"/>
    <property type="match status" value="1"/>
</dbReference>
<dbReference type="InterPro" id="IPR037218">
    <property type="entry name" value="PTPA_sf"/>
</dbReference>
<dbReference type="FunFam" id="1.20.120.1150:FF:000003">
    <property type="entry name" value="Serine/threonine-protein phosphatase 2A activator"/>
    <property type="match status" value="1"/>
</dbReference>
<evidence type="ECO:0000256" key="6">
    <source>
        <dbReference type="ARBA" id="ARBA00023110"/>
    </source>
</evidence>
<dbReference type="EC" id="5.2.1.8" evidence="10"/>
<dbReference type="Proteomes" id="UP001296104">
    <property type="component" value="Unassembled WGS sequence"/>
</dbReference>
<dbReference type="GO" id="GO:0007052">
    <property type="term" value="P:mitotic spindle organization"/>
    <property type="evidence" value="ECO:0007669"/>
    <property type="project" value="TreeGrafter"/>
</dbReference>
<evidence type="ECO:0000256" key="4">
    <source>
        <dbReference type="ARBA" id="ARBA00011019"/>
    </source>
</evidence>
<dbReference type="InterPro" id="IPR043170">
    <property type="entry name" value="PTPA_C_lid"/>
</dbReference>
<dbReference type="GO" id="GO:0005737">
    <property type="term" value="C:cytoplasm"/>
    <property type="evidence" value="ECO:0007669"/>
    <property type="project" value="UniProtKB-SubCell"/>
</dbReference>
<protein>
    <recommendedName>
        <fullName evidence="10">Serine/threonine-protein phosphatase 2A activator</fullName>
        <ecNumber evidence="10">5.2.1.8</ecNumber>
    </recommendedName>
    <alternativeName>
        <fullName evidence="10">Phosphotyrosyl phosphatase activator</fullName>
    </alternativeName>
</protein>
<evidence type="ECO:0000313" key="12">
    <source>
        <dbReference type="EMBL" id="CAK4032357.1"/>
    </source>
</evidence>
<dbReference type="EMBL" id="CAVMBE010000062">
    <property type="protein sequence ID" value="CAK4032357.1"/>
    <property type="molecule type" value="Genomic_DNA"/>
</dbReference>
<comment type="subcellular location">
    <subcellularLocation>
        <location evidence="3 10">Cytoplasm</location>
    </subcellularLocation>
    <subcellularLocation>
        <location evidence="2">Nucleus</location>
    </subcellularLocation>
</comment>
<dbReference type="GO" id="GO:0000159">
    <property type="term" value="C:protein phosphatase type 2A complex"/>
    <property type="evidence" value="ECO:0007669"/>
    <property type="project" value="TreeGrafter"/>
</dbReference>
<evidence type="ECO:0000256" key="7">
    <source>
        <dbReference type="ARBA" id="ARBA00023235"/>
    </source>
</evidence>
<evidence type="ECO:0000256" key="1">
    <source>
        <dbReference type="ARBA" id="ARBA00000971"/>
    </source>
</evidence>
<evidence type="ECO:0000256" key="3">
    <source>
        <dbReference type="ARBA" id="ARBA00004496"/>
    </source>
</evidence>
<comment type="caution">
    <text evidence="12">The sequence shown here is derived from an EMBL/GenBank/DDBJ whole genome shotgun (WGS) entry which is preliminary data.</text>
</comment>
<dbReference type="Gene3D" id="1.20.120.1150">
    <property type="match status" value="1"/>
</dbReference>
<keyword evidence="7 10" id="KW-0413">Isomerase</keyword>
<dbReference type="SUPFAM" id="SSF140984">
    <property type="entry name" value="PTPA-like"/>
    <property type="match status" value="1"/>
</dbReference>
<dbReference type="AlphaFoldDB" id="A0AAI8Z4M7"/>
<sequence>MSSDTKSSPTLDRLQDPEHHAFQIPSKKINAGDDLTFFFASTAYRDLTKWLLQLNRSMFPGKRQDGKSESYTLDCQASLPPHVVKMRKLIESLSDFIDQAPPDTGPRRFGNVAFRSWYRLAENNAGELLREHLEGVLPADINNESIYDELKAYLLGSFGSAQRLDYGTGHELSFLAFLACLWKLGAFRTGEERLIVLDVVQLYLELVRKLILTYTLEPAGSHGVWGLDDHSFMPYIFGSAQLGPAIDHDDFSKPVPTEGSLPSAPSPSSVTNQAMVKDFKDTNMYFSAIQFIYDVKRGPFWEHSPVLYDISGIKDGWGKINKGMLKMYAAEVLGKFPVVQHFPFGSIFRWERDPEAVQTVPTTHAQHQPAAMQSKDVPPAIGGTSAPWARSGGVSIPQMQSSTGMPSLRAPWASSNTPGRPVPGPLAGSSAASRERSQEQNPSTAAPSARRDRAR</sequence>
<dbReference type="GO" id="GO:0005634">
    <property type="term" value="C:nucleus"/>
    <property type="evidence" value="ECO:0007669"/>
    <property type="project" value="UniProtKB-SubCell"/>
</dbReference>